<gene>
    <name evidence="1" type="ORF">ACFPQ4_02835</name>
</gene>
<dbReference type="RefSeq" id="WP_378110220.1">
    <property type="nucleotide sequence ID" value="NZ_JBHSNC010000010.1"/>
</dbReference>
<dbReference type="EMBL" id="JBHSNC010000010">
    <property type="protein sequence ID" value="MFC5528386.1"/>
    <property type="molecule type" value="Genomic_DNA"/>
</dbReference>
<evidence type="ECO:0000313" key="2">
    <source>
        <dbReference type="Proteomes" id="UP001596108"/>
    </source>
</evidence>
<dbReference type="EC" id="2.3.2.-" evidence="1"/>
<sequence length="187" mass="21621">MLHTKRKFNAHLVGKGYLEGFDLEFRGFPTVKSCPGMRVPVVIWQLSGKSQARLDYDEFMNIGDFTKEYLNVKLESITHMGWSETLPRDEMTVLIYISRELKPLAQLSLVDFNTLFHAYQKQHDFDTAILVNAAITANAQYEESELAKFERKQELMKINGFSEEEFEILCNNLTISRLINSKSENTL</sequence>
<comment type="caution">
    <text evidence="1">The sequence shown here is derived from an EMBL/GenBank/DDBJ whole genome shotgun (WGS) entry which is preliminary data.</text>
</comment>
<proteinExistence type="predicted"/>
<name>A0ABW0QV17_9BACL</name>
<reference evidence="2" key="1">
    <citation type="journal article" date="2019" name="Int. J. Syst. Evol. Microbiol.">
        <title>The Global Catalogue of Microorganisms (GCM) 10K type strain sequencing project: providing services to taxonomists for standard genome sequencing and annotation.</title>
        <authorList>
            <consortium name="The Broad Institute Genomics Platform"/>
            <consortium name="The Broad Institute Genome Sequencing Center for Infectious Disease"/>
            <person name="Wu L."/>
            <person name="Ma J."/>
        </authorList>
    </citation>
    <scope>NUCLEOTIDE SEQUENCE [LARGE SCALE GENOMIC DNA]</scope>
    <source>
        <strain evidence="2">CGMCC 1.18578</strain>
    </source>
</reference>
<keyword evidence="1" id="KW-0012">Acyltransferase</keyword>
<dbReference type="SUPFAM" id="SSF110857">
    <property type="entry name" value="Gamma-glutamyl cyclotransferase-like"/>
    <property type="match status" value="1"/>
</dbReference>
<evidence type="ECO:0000313" key="1">
    <source>
        <dbReference type="EMBL" id="MFC5528386.1"/>
    </source>
</evidence>
<dbReference type="GO" id="GO:0016746">
    <property type="term" value="F:acyltransferase activity"/>
    <property type="evidence" value="ECO:0007669"/>
    <property type="project" value="UniProtKB-KW"/>
</dbReference>
<dbReference type="Proteomes" id="UP001596108">
    <property type="component" value="Unassembled WGS sequence"/>
</dbReference>
<accession>A0ABW0QV17</accession>
<dbReference type="InterPro" id="IPR013024">
    <property type="entry name" value="GGCT-like"/>
</dbReference>
<dbReference type="InterPro" id="IPR036568">
    <property type="entry name" value="GGCT-like_sf"/>
</dbReference>
<keyword evidence="2" id="KW-1185">Reference proteome</keyword>
<protein>
    <submittedName>
        <fullName evidence="1">Gamma-glutamylcyclotransferase family protein</fullName>
        <ecNumber evidence="1">2.3.2.-</ecNumber>
    </submittedName>
</protein>
<organism evidence="1 2">
    <name type="scientific">Cohnella yongneupensis</name>
    <dbReference type="NCBI Taxonomy" id="425006"/>
    <lineage>
        <taxon>Bacteria</taxon>
        <taxon>Bacillati</taxon>
        <taxon>Bacillota</taxon>
        <taxon>Bacilli</taxon>
        <taxon>Bacillales</taxon>
        <taxon>Paenibacillaceae</taxon>
        <taxon>Cohnella</taxon>
    </lineage>
</organism>
<dbReference type="Gene3D" id="3.10.490.10">
    <property type="entry name" value="Gamma-glutamyl cyclotransferase-like"/>
    <property type="match status" value="1"/>
</dbReference>
<keyword evidence="1" id="KW-0808">Transferase</keyword>
<dbReference type="CDD" id="cd06661">
    <property type="entry name" value="GGCT_like"/>
    <property type="match status" value="1"/>
</dbReference>